<feature type="compositionally biased region" description="Acidic residues" evidence="1">
    <location>
        <begin position="37"/>
        <end position="66"/>
    </location>
</feature>
<dbReference type="EMBL" id="JADFTS010000006">
    <property type="protein sequence ID" value="KAF9603339.1"/>
    <property type="molecule type" value="Genomic_DNA"/>
</dbReference>
<name>A0A835LU22_9MAGN</name>
<dbReference type="InterPro" id="IPR043312">
    <property type="entry name" value="AtBBR-like"/>
</dbReference>
<organism evidence="2 3">
    <name type="scientific">Coptis chinensis</name>
    <dbReference type="NCBI Taxonomy" id="261450"/>
    <lineage>
        <taxon>Eukaryota</taxon>
        <taxon>Viridiplantae</taxon>
        <taxon>Streptophyta</taxon>
        <taxon>Embryophyta</taxon>
        <taxon>Tracheophyta</taxon>
        <taxon>Spermatophyta</taxon>
        <taxon>Magnoliopsida</taxon>
        <taxon>Ranunculales</taxon>
        <taxon>Ranunculaceae</taxon>
        <taxon>Coptidoideae</taxon>
        <taxon>Coptis</taxon>
    </lineage>
</organism>
<dbReference type="PANTHER" id="PTHR47530:SF4">
    <property type="entry name" value="E3 UBIQUITIN LIGASE BIG BROTHER-RELATED"/>
    <property type="match status" value="1"/>
</dbReference>
<protein>
    <submittedName>
        <fullName evidence="2">Uncharacterized protein</fullName>
    </submittedName>
</protein>
<evidence type="ECO:0000313" key="3">
    <source>
        <dbReference type="Proteomes" id="UP000631114"/>
    </source>
</evidence>
<reference evidence="2 3" key="1">
    <citation type="submission" date="2020-10" db="EMBL/GenBank/DDBJ databases">
        <title>The Coptis chinensis genome and diversification of protoberbering-type alkaloids.</title>
        <authorList>
            <person name="Wang B."/>
            <person name="Shu S."/>
            <person name="Song C."/>
            <person name="Liu Y."/>
        </authorList>
    </citation>
    <scope>NUCLEOTIDE SEQUENCE [LARGE SCALE GENOMIC DNA]</scope>
    <source>
        <strain evidence="2">HL-2020</strain>
        <tissue evidence="2">Leaf</tissue>
    </source>
</reference>
<dbReference type="PANTHER" id="PTHR47530">
    <property type="entry name" value="E3 UBIQUITIN LIGASE BIG BROTHER-RELATED"/>
    <property type="match status" value="1"/>
</dbReference>
<dbReference type="AlphaFoldDB" id="A0A835LU22"/>
<sequence>MAFAPTLQEQEMAYMMLRMNSGEGSDDYGSSVTGSYVEEDFDDSNDDDNESDDDEEEDAFDDAEEGELGVRLMALIGVNDITGWVADDTEDNDDNSQVIFLILDFDVL</sequence>
<comment type="caution">
    <text evidence="2">The sequence shown here is derived from an EMBL/GenBank/DDBJ whole genome shotgun (WGS) entry which is preliminary data.</text>
</comment>
<evidence type="ECO:0000313" key="2">
    <source>
        <dbReference type="EMBL" id="KAF9603339.1"/>
    </source>
</evidence>
<gene>
    <name evidence="2" type="ORF">IFM89_034688</name>
</gene>
<feature type="region of interest" description="Disordered" evidence="1">
    <location>
        <begin position="18"/>
        <end position="66"/>
    </location>
</feature>
<accession>A0A835LU22</accession>
<evidence type="ECO:0000256" key="1">
    <source>
        <dbReference type="SAM" id="MobiDB-lite"/>
    </source>
</evidence>
<keyword evidence="3" id="KW-1185">Reference proteome</keyword>
<dbReference type="OrthoDB" id="8062037at2759"/>
<dbReference type="Proteomes" id="UP000631114">
    <property type="component" value="Unassembled WGS sequence"/>
</dbReference>
<proteinExistence type="predicted"/>